<dbReference type="AlphaFoldDB" id="V6SQ09"/>
<dbReference type="InterPro" id="IPR011250">
    <property type="entry name" value="OMP/PagP_B-barrel"/>
</dbReference>
<feature type="domain" description="Outer membrane protein beta-barrel" evidence="2">
    <location>
        <begin position="248"/>
        <end position="384"/>
    </location>
</feature>
<dbReference type="eggNOG" id="COG3468">
    <property type="taxonomic scope" value="Bacteria"/>
</dbReference>
<feature type="chain" id="PRO_5004751123" description="Outer membrane protein beta-barrel domain-containing protein" evidence="1">
    <location>
        <begin position="20"/>
        <end position="413"/>
    </location>
</feature>
<dbReference type="SUPFAM" id="SSF56925">
    <property type="entry name" value="OMPA-like"/>
    <property type="match status" value="1"/>
</dbReference>
<organism evidence="3 4">
    <name type="scientific">Flavobacterium limnosediminis JC2902</name>
    <dbReference type="NCBI Taxonomy" id="1341181"/>
    <lineage>
        <taxon>Bacteria</taxon>
        <taxon>Pseudomonadati</taxon>
        <taxon>Bacteroidota</taxon>
        <taxon>Flavobacteriia</taxon>
        <taxon>Flavobacteriales</taxon>
        <taxon>Flavobacteriaceae</taxon>
        <taxon>Flavobacterium</taxon>
    </lineage>
</organism>
<evidence type="ECO:0000313" key="3">
    <source>
        <dbReference type="EMBL" id="ESU26515.1"/>
    </source>
</evidence>
<evidence type="ECO:0000313" key="4">
    <source>
        <dbReference type="Proteomes" id="UP000018004"/>
    </source>
</evidence>
<protein>
    <recommendedName>
        <fullName evidence="2">Outer membrane protein beta-barrel domain-containing protein</fullName>
    </recommendedName>
</protein>
<dbReference type="OrthoDB" id="921445at2"/>
<evidence type="ECO:0000259" key="2">
    <source>
        <dbReference type="Pfam" id="PF13568"/>
    </source>
</evidence>
<comment type="caution">
    <text evidence="3">The sequence shown here is derived from an EMBL/GenBank/DDBJ whole genome shotgun (WGS) entry which is preliminary data.</text>
</comment>
<dbReference type="Proteomes" id="UP000018004">
    <property type="component" value="Unassembled WGS sequence"/>
</dbReference>
<dbReference type="RefSeq" id="WP_023580049.1">
    <property type="nucleotide sequence ID" value="NZ_AVGG01000018.1"/>
</dbReference>
<keyword evidence="1" id="KW-0732">Signal</keyword>
<feature type="signal peptide" evidence="1">
    <location>
        <begin position="1"/>
        <end position="19"/>
    </location>
</feature>
<sequence>MNKTAYLIIILFISSLINAQTKFEKGSYIDSNNIKIEGFIKNEDWRNNPKEFEFKENENGTANIISIDNAKEFEITGINKYVRADVDIERSSNKLGYLGTNKDPQYVNERLFLKQIVFGTSNLFKYEENGLEKFFYSVNNSPVKQLIFIKYSVSSENNPEGKYEIGDMLTNDLFRRQLWMDVKCETTTQNDIKSTDYNTSDLTKYFKNYNSCKGDKPVTEIVEKKVKHNLKASGIYNIATMDVEHYSPSTSPNFKNSSFGFGLEYELLLPFNNNKWGVIFEPSYNTFKDEQTLPPYGLSTINTVAKTDMSYIQLPFGIRYYFFLDSNSKIFVNAIANVRLIGEKENIDFNTASSDLSYSPSSFSPAFGLGYTYKKISGEFRYYLESGVSAHPNIPINYTNSSFILRYELFGRK</sequence>
<dbReference type="Pfam" id="PF13568">
    <property type="entry name" value="OMP_b-brl_2"/>
    <property type="match status" value="1"/>
</dbReference>
<dbReference type="EMBL" id="AVGG01000018">
    <property type="protein sequence ID" value="ESU26515.1"/>
    <property type="molecule type" value="Genomic_DNA"/>
</dbReference>
<proteinExistence type="predicted"/>
<reference evidence="3 4" key="1">
    <citation type="submission" date="2013-08" db="EMBL/GenBank/DDBJ databases">
        <title>Flavobacterium limnosediminis JC2902 genome sequencing.</title>
        <authorList>
            <person name="Lee K."/>
            <person name="Yi H."/>
            <person name="Park S."/>
            <person name="Chun J."/>
        </authorList>
    </citation>
    <scope>NUCLEOTIDE SEQUENCE [LARGE SCALE GENOMIC DNA]</scope>
    <source>
        <strain evidence="3 4">JC2902</strain>
    </source>
</reference>
<keyword evidence="4" id="KW-1185">Reference proteome</keyword>
<gene>
    <name evidence="3" type="ORF">FLJC2902T_24860</name>
</gene>
<evidence type="ECO:0000256" key="1">
    <source>
        <dbReference type="SAM" id="SignalP"/>
    </source>
</evidence>
<name>V6SQ09_9FLAO</name>
<dbReference type="InterPro" id="IPR025665">
    <property type="entry name" value="Beta-barrel_OMP_2"/>
</dbReference>
<dbReference type="PATRIC" id="fig|1341181.4.peg.2447"/>
<accession>V6SQ09</accession>